<dbReference type="PROSITE" id="PS50835">
    <property type="entry name" value="IG_LIKE"/>
    <property type="match status" value="1"/>
</dbReference>
<feature type="domain" description="Ig-like" evidence="14">
    <location>
        <begin position="204"/>
        <end position="290"/>
    </location>
</feature>
<feature type="compositionally biased region" description="Polar residues" evidence="11">
    <location>
        <begin position="332"/>
        <end position="353"/>
    </location>
</feature>
<dbReference type="CDD" id="cd07698">
    <property type="entry name" value="IgC1_MHC_I_alpha3"/>
    <property type="match status" value="1"/>
</dbReference>
<dbReference type="GO" id="GO:0030670">
    <property type="term" value="C:phagocytic vesicle membrane"/>
    <property type="evidence" value="ECO:0007669"/>
    <property type="project" value="UniProtKB-ARBA"/>
</dbReference>
<dbReference type="Ensembl" id="ENSSSCT00025108235.1">
    <property type="protein sequence ID" value="ENSSSCP00025048988.1"/>
    <property type="gene ID" value="ENSSSCG00025077760.1"/>
</dbReference>
<dbReference type="OMA" id="ERETPPC"/>
<dbReference type="Gene3D" id="3.30.500.10">
    <property type="entry name" value="MHC class I-like antigen recognition-like"/>
    <property type="match status" value="1"/>
</dbReference>
<evidence type="ECO:0000256" key="11">
    <source>
        <dbReference type="SAM" id="MobiDB-lite"/>
    </source>
</evidence>
<dbReference type="GO" id="GO:0042612">
    <property type="term" value="C:MHC class I protein complex"/>
    <property type="evidence" value="ECO:0007669"/>
    <property type="project" value="UniProtKB-KW"/>
</dbReference>
<dbReference type="InterPro" id="IPR013783">
    <property type="entry name" value="Ig-like_fold"/>
</dbReference>
<sequence length="390" mass="44503">MESQMLLLVLLGALTETWAGSHSMRYFHTVVSRPGHGEPRYLEVGYVDDTQFVRFDSEAQNPRMEPRAPWVEQEGQEYWDEETQRAKDLVQNFRRNLMILRGYYNQSETGSHTFQLTYGCEEESHGGPLHAHWQYAYDGEDYITLNEDLSSWTAADMAARVTQRKWDKSRAHERFKSYLEGTCVEWLRRYLENGREMLQRADPPKAYVTCHPSSDNKVTLRCWALGFYPKEISLTWRREGQDQSQDVEVVETRPSGDGTFQKWAALVVPPGEEQSYTCHVKHEGLQEPLTLRWEPSRLSAITIVGIVAGLVLLGAVITVIWKKRFSGRKRGSYSQAPSNNSVENSDVSPASPQGETLQWEGVIAKGTQQDSGDPLMEIFSAYDGECQGMT</sequence>
<dbReference type="InterPro" id="IPR011162">
    <property type="entry name" value="MHC_I/II-like_Ag-recog"/>
</dbReference>
<comment type="subcellular location">
    <subcellularLocation>
        <location evidence="2">Membrane</location>
        <topology evidence="2">Single-pass type I membrane protein</topology>
    </subcellularLocation>
</comment>
<feature type="region of interest" description="Disordered" evidence="11">
    <location>
        <begin position="329"/>
        <end position="353"/>
    </location>
</feature>
<keyword evidence="9" id="KW-0325">Glycoprotein</keyword>
<comment type="function">
    <text evidence="1">Involved in the presentation of foreign antigens to the immune system.</text>
</comment>
<evidence type="ECO:0000256" key="4">
    <source>
        <dbReference type="ARBA" id="ARBA00022451"/>
    </source>
</evidence>
<evidence type="ECO:0000256" key="10">
    <source>
        <dbReference type="RuleBase" id="RU004439"/>
    </source>
</evidence>
<proteinExistence type="inferred from homology"/>
<evidence type="ECO:0000256" key="9">
    <source>
        <dbReference type="ARBA" id="ARBA00023180"/>
    </source>
</evidence>
<keyword evidence="7 12" id="KW-1133">Transmembrane helix</keyword>
<evidence type="ECO:0000256" key="6">
    <source>
        <dbReference type="ARBA" id="ARBA00022859"/>
    </source>
</evidence>
<dbReference type="GO" id="GO:0098553">
    <property type="term" value="C:lumenal side of endoplasmic reticulum membrane"/>
    <property type="evidence" value="ECO:0007669"/>
    <property type="project" value="UniProtKB-ARBA"/>
</dbReference>
<dbReference type="InterPro" id="IPR001039">
    <property type="entry name" value="MHC_I_a_a1/a2"/>
</dbReference>
<dbReference type="Ensembl" id="ENSSSCT00055059789.1">
    <property type="protein sequence ID" value="ENSSSCP00055047894.1"/>
    <property type="gene ID" value="ENSSSCG00055029729.1"/>
</dbReference>
<dbReference type="Pfam" id="PF00129">
    <property type="entry name" value="MHC_I"/>
    <property type="match status" value="1"/>
</dbReference>
<evidence type="ECO:0000256" key="3">
    <source>
        <dbReference type="ARBA" id="ARBA00006909"/>
    </source>
</evidence>
<dbReference type="FunFam" id="3.30.500.10:FF:000001">
    <property type="entry name" value="H-2 class I histocompatibility antigen, alpha chain"/>
    <property type="match status" value="1"/>
</dbReference>
<keyword evidence="4" id="KW-0490">MHC I</keyword>
<feature type="chain" id="PRO_5044688559" description="Ig-like domain-containing protein" evidence="13">
    <location>
        <begin position="20"/>
        <end position="390"/>
    </location>
</feature>
<dbReference type="AlphaFoldDB" id="A0A8D1UEM3"/>
<dbReference type="Pfam" id="PF06623">
    <property type="entry name" value="MHC_I_C"/>
    <property type="match status" value="1"/>
</dbReference>
<dbReference type="InterPro" id="IPR037055">
    <property type="entry name" value="MHC_I-like_Ag-recog_sf"/>
</dbReference>
<evidence type="ECO:0000256" key="12">
    <source>
        <dbReference type="SAM" id="Phobius"/>
    </source>
</evidence>
<feature type="signal peptide" evidence="13">
    <location>
        <begin position="1"/>
        <end position="19"/>
    </location>
</feature>
<dbReference type="InterPro" id="IPR007110">
    <property type="entry name" value="Ig-like_dom"/>
</dbReference>
<dbReference type="Gene3D" id="2.60.40.10">
    <property type="entry name" value="Immunoglobulins"/>
    <property type="match status" value="1"/>
</dbReference>
<name>A0A8D1UEM3_PIG</name>
<dbReference type="GO" id="GO:0006955">
    <property type="term" value="P:immune response"/>
    <property type="evidence" value="ECO:0007669"/>
    <property type="project" value="InterPro"/>
</dbReference>
<evidence type="ECO:0000313" key="16">
    <source>
        <dbReference type="Proteomes" id="UP000694724"/>
    </source>
</evidence>
<dbReference type="Proteomes" id="UP000694724">
    <property type="component" value="Unplaced"/>
</dbReference>
<dbReference type="InterPro" id="IPR003597">
    <property type="entry name" value="Ig_C1-set"/>
</dbReference>
<dbReference type="SUPFAM" id="SSF54452">
    <property type="entry name" value="MHC antigen-recognition domain"/>
    <property type="match status" value="1"/>
</dbReference>
<keyword evidence="6" id="KW-0391">Immunity</keyword>
<evidence type="ECO:0000313" key="15">
    <source>
        <dbReference type="Ensembl" id="ENSSSCP00055047894.1"/>
    </source>
</evidence>
<keyword evidence="8 12" id="KW-0472">Membrane</keyword>
<evidence type="ECO:0000259" key="14">
    <source>
        <dbReference type="PROSITE" id="PS50835"/>
    </source>
</evidence>
<dbReference type="InterPro" id="IPR011161">
    <property type="entry name" value="MHC_I-like_Ag-recog"/>
</dbReference>
<evidence type="ECO:0000256" key="1">
    <source>
        <dbReference type="ARBA" id="ARBA00002297"/>
    </source>
</evidence>
<dbReference type="SMART" id="SM00407">
    <property type="entry name" value="IGc1"/>
    <property type="match status" value="1"/>
</dbReference>
<dbReference type="Proteomes" id="UP000694727">
    <property type="component" value="Unplaced"/>
</dbReference>
<keyword evidence="13" id="KW-0732">Signal</keyword>
<dbReference type="PROSITE" id="PS00290">
    <property type="entry name" value="IG_MHC"/>
    <property type="match status" value="1"/>
</dbReference>
<keyword evidence="5 12" id="KW-0812">Transmembrane</keyword>
<dbReference type="InterPro" id="IPR003006">
    <property type="entry name" value="Ig/MHC_CS"/>
</dbReference>
<dbReference type="InterPro" id="IPR010579">
    <property type="entry name" value="MHC_I_a_C"/>
</dbReference>
<dbReference type="PANTHER" id="PTHR16675">
    <property type="entry name" value="MHC CLASS I-RELATED"/>
    <property type="match status" value="1"/>
</dbReference>
<evidence type="ECO:0000256" key="5">
    <source>
        <dbReference type="ARBA" id="ARBA00022692"/>
    </source>
</evidence>
<dbReference type="InterPro" id="IPR050208">
    <property type="entry name" value="MHC_class-I_related"/>
</dbReference>
<dbReference type="PANTHER" id="PTHR16675:SF251">
    <property type="entry name" value="HLA CLASS I HISTOCOMPATIBILITY ANTIGEN, C ALPHA CHAIN"/>
    <property type="match status" value="1"/>
</dbReference>
<organism evidence="15 16">
    <name type="scientific">Sus scrofa</name>
    <name type="common">Pig</name>
    <dbReference type="NCBI Taxonomy" id="9823"/>
    <lineage>
        <taxon>Eukaryota</taxon>
        <taxon>Metazoa</taxon>
        <taxon>Chordata</taxon>
        <taxon>Craniata</taxon>
        <taxon>Vertebrata</taxon>
        <taxon>Euteleostomi</taxon>
        <taxon>Mammalia</taxon>
        <taxon>Eutheria</taxon>
        <taxon>Laurasiatheria</taxon>
        <taxon>Artiodactyla</taxon>
        <taxon>Suina</taxon>
        <taxon>Suidae</taxon>
        <taxon>Sus</taxon>
    </lineage>
</organism>
<protein>
    <recommendedName>
        <fullName evidence="14">Ig-like domain-containing protein</fullName>
    </recommendedName>
</protein>
<accession>A0A8D1UEM3</accession>
<evidence type="ECO:0000256" key="2">
    <source>
        <dbReference type="ARBA" id="ARBA00004479"/>
    </source>
</evidence>
<comment type="similarity">
    <text evidence="3 10">Belongs to the MHC class I family.</text>
</comment>
<evidence type="ECO:0000256" key="13">
    <source>
        <dbReference type="SAM" id="SignalP"/>
    </source>
</evidence>
<dbReference type="GO" id="GO:0002474">
    <property type="term" value="P:antigen processing and presentation of peptide antigen via MHC class I"/>
    <property type="evidence" value="ECO:0007669"/>
    <property type="project" value="UniProtKB-KW"/>
</dbReference>
<dbReference type="SUPFAM" id="SSF48726">
    <property type="entry name" value="Immunoglobulin"/>
    <property type="match status" value="1"/>
</dbReference>
<dbReference type="FunFam" id="2.60.40.10:FF:000014">
    <property type="entry name" value="H-2 class I histocompatibility antigen, alpha chain"/>
    <property type="match status" value="1"/>
</dbReference>
<evidence type="ECO:0000256" key="7">
    <source>
        <dbReference type="ARBA" id="ARBA00022989"/>
    </source>
</evidence>
<dbReference type="InterPro" id="IPR036179">
    <property type="entry name" value="Ig-like_dom_sf"/>
</dbReference>
<reference evidence="15" key="1">
    <citation type="submission" date="2025-05" db="UniProtKB">
        <authorList>
            <consortium name="Ensembl"/>
        </authorList>
    </citation>
    <scope>IDENTIFICATION</scope>
</reference>
<dbReference type="PRINTS" id="PR01638">
    <property type="entry name" value="MHCCLASSI"/>
</dbReference>
<feature type="transmembrane region" description="Helical" evidence="12">
    <location>
        <begin position="298"/>
        <end position="321"/>
    </location>
</feature>
<dbReference type="Pfam" id="PF07654">
    <property type="entry name" value="C1-set"/>
    <property type="match status" value="1"/>
</dbReference>
<evidence type="ECO:0000256" key="8">
    <source>
        <dbReference type="ARBA" id="ARBA00023136"/>
    </source>
</evidence>